<dbReference type="AlphaFoldDB" id="A0A6L8V7I8"/>
<gene>
    <name evidence="11" type="ORF">GQF01_29920</name>
</gene>
<dbReference type="SUPFAM" id="SSF55874">
    <property type="entry name" value="ATPase domain of HSP90 chaperone/DNA topoisomerase II/histidine kinase"/>
    <property type="match status" value="1"/>
</dbReference>
<dbReference type="InterPro" id="IPR033479">
    <property type="entry name" value="dCache_1"/>
</dbReference>
<dbReference type="InterPro" id="IPR003594">
    <property type="entry name" value="HATPase_dom"/>
</dbReference>
<evidence type="ECO:0000256" key="8">
    <source>
        <dbReference type="ARBA" id="ARBA00023136"/>
    </source>
</evidence>
<dbReference type="InterPro" id="IPR003660">
    <property type="entry name" value="HAMP_dom"/>
</dbReference>
<comment type="caution">
    <text evidence="11">The sequence shown here is derived from an EMBL/GenBank/DDBJ whole genome shotgun (WGS) entry which is preliminary data.</text>
</comment>
<keyword evidence="5 9" id="KW-0812">Transmembrane</keyword>
<dbReference type="GO" id="GO:0000155">
    <property type="term" value="F:phosphorelay sensor kinase activity"/>
    <property type="evidence" value="ECO:0007669"/>
    <property type="project" value="InterPro"/>
</dbReference>
<dbReference type="PANTHER" id="PTHR34220:SF7">
    <property type="entry name" value="SENSOR HISTIDINE KINASE YPDA"/>
    <property type="match status" value="1"/>
</dbReference>
<keyword evidence="7 9" id="KW-1133">Transmembrane helix</keyword>
<evidence type="ECO:0000313" key="12">
    <source>
        <dbReference type="Proteomes" id="UP000481087"/>
    </source>
</evidence>
<evidence type="ECO:0000259" key="10">
    <source>
        <dbReference type="PROSITE" id="PS50885"/>
    </source>
</evidence>
<dbReference type="PROSITE" id="PS50885">
    <property type="entry name" value="HAMP"/>
    <property type="match status" value="1"/>
</dbReference>
<dbReference type="InterPro" id="IPR050640">
    <property type="entry name" value="Bact_2-comp_sensor_kinase"/>
</dbReference>
<evidence type="ECO:0000256" key="9">
    <source>
        <dbReference type="SAM" id="Phobius"/>
    </source>
</evidence>
<keyword evidence="4" id="KW-0808">Transferase</keyword>
<keyword evidence="3" id="KW-0597">Phosphoprotein</keyword>
<dbReference type="CDD" id="cd06225">
    <property type="entry name" value="HAMP"/>
    <property type="match status" value="1"/>
</dbReference>
<dbReference type="SUPFAM" id="SSF158472">
    <property type="entry name" value="HAMP domain-like"/>
    <property type="match status" value="1"/>
</dbReference>
<comment type="subcellular location">
    <subcellularLocation>
        <location evidence="1">Cell membrane</location>
        <topology evidence="1">Multi-pass membrane protein</topology>
    </subcellularLocation>
</comment>
<dbReference type="RefSeq" id="WP_161410754.1">
    <property type="nucleotide sequence ID" value="NZ_WTUZ01000039.1"/>
</dbReference>
<reference evidence="11 12" key="1">
    <citation type="submission" date="2019-12" db="EMBL/GenBank/DDBJ databases">
        <title>Paenibacillus sp. nov. sp. isolated from soil.</title>
        <authorList>
            <person name="Kim J."/>
            <person name="Jeong S.E."/>
            <person name="Jung H.S."/>
            <person name="Jeon C.O."/>
        </authorList>
    </citation>
    <scope>NUCLEOTIDE SEQUENCE [LARGE SCALE GENOMIC DNA]</scope>
    <source>
        <strain evidence="11 12">5J-6</strain>
    </source>
</reference>
<evidence type="ECO:0000256" key="5">
    <source>
        <dbReference type="ARBA" id="ARBA00022692"/>
    </source>
</evidence>
<dbReference type="Gene3D" id="1.10.8.500">
    <property type="entry name" value="HAMP domain in histidine kinase"/>
    <property type="match status" value="1"/>
</dbReference>
<dbReference type="Pfam" id="PF06580">
    <property type="entry name" value="His_kinase"/>
    <property type="match status" value="1"/>
</dbReference>
<dbReference type="Gene3D" id="3.30.565.10">
    <property type="entry name" value="Histidine kinase-like ATPase, C-terminal domain"/>
    <property type="match status" value="1"/>
</dbReference>
<keyword evidence="12" id="KW-1185">Reference proteome</keyword>
<dbReference type="Pfam" id="PF00672">
    <property type="entry name" value="HAMP"/>
    <property type="match status" value="1"/>
</dbReference>
<keyword evidence="2" id="KW-1003">Cell membrane</keyword>
<dbReference type="PANTHER" id="PTHR34220">
    <property type="entry name" value="SENSOR HISTIDINE KINASE YPDA"/>
    <property type="match status" value="1"/>
</dbReference>
<evidence type="ECO:0000256" key="4">
    <source>
        <dbReference type="ARBA" id="ARBA00022679"/>
    </source>
</evidence>
<proteinExistence type="predicted"/>
<keyword evidence="8 9" id="KW-0472">Membrane</keyword>
<feature type="transmembrane region" description="Helical" evidence="9">
    <location>
        <begin position="16"/>
        <end position="36"/>
    </location>
</feature>
<dbReference type="GO" id="GO:0005886">
    <property type="term" value="C:plasma membrane"/>
    <property type="evidence" value="ECO:0007669"/>
    <property type="project" value="UniProtKB-SubCell"/>
</dbReference>
<dbReference type="SMART" id="SM00304">
    <property type="entry name" value="HAMP"/>
    <property type="match status" value="1"/>
</dbReference>
<feature type="transmembrane region" description="Helical" evidence="9">
    <location>
        <begin position="303"/>
        <end position="324"/>
    </location>
</feature>
<evidence type="ECO:0000256" key="7">
    <source>
        <dbReference type="ARBA" id="ARBA00022989"/>
    </source>
</evidence>
<evidence type="ECO:0000256" key="2">
    <source>
        <dbReference type="ARBA" id="ARBA00022475"/>
    </source>
</evidence>
<accession>A0A6L8V7I8</accession>
<keyword evidence="6" id="KW-0418">Kinase</keyword>
<sequence length="601" mass="68403">MLSKWFIHRSSIQNKFLISTICLILVPLGVFGFITLQISKNSIESQVSQSNLKTLGQIAEKTDMLLDDVIAVSNTFYLNDEINHAFTTEITANSYEEAHLRAAFDRLLTNSIYSFGKLQYHVTLLGLNGLEQSTNPLNMNIRIRDIVNEPWFRKAAEAKGRILWITEPIPGLMATEDGRSTFHAVRISNRFETGAPTGLVMISVNATTIRSLYESALDEQREIVIIGDDGRVISSQADGKILTNVKDRSYYWKIQQYESGYFVDRENDTEQLISFQTIGKTGWKLVSYTPTKVVLSSLNRIQLIVSIVFIIVVLLAIGASYVMAKRLAIPIKRLYRDFTRVETGDLSVRTPIHQDDEIGLLTRKFNQMVARLNELMQGITVEQQQKRHAELQALQSQINPHFLYNTLTSIRFMLHKHSVDKVDSVIVALVKLLKQSISKHDELIPIEEEISMLHNYMYIQQIRQGDKLEVHYAFIDEMMPFKTIKFILQPLVENAIFHGLEPKLGKRTLWIRGAMQDGDILFEIRDDGVGMEPASKAGLFLDEYAEDGQAAHRGGLRNVHERIQLYYGAKYGLTVESELGVGTKVSVLIPAWYKWKETNAK</sequence>
<name>A0A6L8V7I8_9BACL</name>
<dbReference type="InterPro" id="IPR036890">
    <property type="entry name" value="HATPase_C_sf"/>
</dbReference>
<dbReference type="EMBL" id="WTUZ01000039">
    <property type="protein sequence ID" value="MZQ86328.1"/>
    <property type="molecule type" value="Genomic_DNA"/>
</dbReference>
<dbReference type="Pfam" id="PF02743">
    <property type="entry name" value="dCache_1"/>
    <property type="match status" value="1"/>
</dbReference>
<dbReference type="SMART" id="SM00387">
    <property type="entry name" value="HATPase_c"/>
    <property type="match status" value="1"/>
</dbReference>
<protein>
    <submittedName>
        <fullName evidence="11">HAMP domain-containing protein</fullName>
    </submittedName>
</protein>
<evidence type="ECO:0000256" key="6">
    <source>
        <dbReference type="ARBA" id="ARBA00022777"/>
    </source>
</evidence>
<evidence type="ECO:0000256" key="3">
    <source>
        <dbReference type="ARBA" id="ARBA00022553"/>
    </source>
</evidence>
<dbReference type="Gene3D" id="3.30.450.20">
    <property type="entry name" value="PAS domain"/>
    <property type="match status" value="1"/>
</dbReference>
<dbReference type="Proteomes" id="UP000481087">
    <property type="component" value="Unassembled WGS sequence"/>
</dbReference>
<organism evidence="11 12">
    <name type="scientific">Paenibacillus silvestris</name>
    <dbReference type="NCBI Taxonomy" id="2606219"/>
    <lineage>
        <taxon>Bacteria</taxon>
        <taxon>Bacillati</taxon>
        <taxon>Bacillota</taxon>
        <taxon>Bacilli</taxon>
        <taxon>Bacillales</taxon>
        <taxon>Paenibacillaceae</taxon>
        <taxon>Paenibacillus</taxon>
    </lineage>
</organism>
<dbReference type="InterPro" id="IPR010559">
    <property type="entry name" value="Sig_transdc_His_kin_internal"/>
</dbReference>
<feature type="domain" description="HAMP" evidence="10">
    <location>
        <begin position="325"/>
        <end position="377"/>
    </location>
</feature>
<evidence type="ECO:0000256" key="1">
    <source>
        <dbReference type="ARBA" id="ARBA00004651"/>
    </source>
</evidence>
<evidence type="ECO:0000313" key="11">
    <source>
        <dbReference type="EMBL" id="MZQ86328.1"/>
    </source>
</evidence>
<dbReference type="Pfam" id="PF02518">
    <property type="entry name" value="HATPase_c"/>
    <property type="match status" value="1"/>
</dbReference>